<keyword evidence="1" id="KW-0812">Transmembrane</keyword>
<keyword evidence="1" id="KW-1133">Transmembrane helix</keyword>
<evidence type="ECO:0000313" key="3">
    <source>
        <dbReference type="RefSeq" id="XP_052130399.1"/>
    </source>
</evidence>
<feature type="transmembrane region" description="Helical" evidence="1">
    <location>
        <begin position="253"/>
        <end position="273"/>
    </location>
</feature>
<organism evidence="2 3">
    <name type="scientific">Frankliniella occidentalis</name>
    <name type="common">Western flower thrips</name>
    <name type="synonym">Euthrips occidentalis</name>
    <dbReference type="NCBI Taxonomy" id="133901"/>
    <lineage>
        <taxon>Eukaryota</taxon>
        <taxon>Metazoa</taxon>
        <taxon>Ecdysozoa</taxon>
        <taxon>Arthropoda</taxon>
        <taxon>Hexapoda</taxon>
        <taxon>Insecta</taxon>
        <taxon>Pterygota</taxon>
        <taxon>Neoptera</taxon>
        <taxon>Paraneoptera</taxon>
        <taxon>Thysanoptera</taxon>
        <taxon>Terebrantia</taxon>
        <taxon>Thripoidea</taxon>
        <taxon>Thripidae</taxon>
        <taxon>Frankliniella</taxon>
    </lineage>
</organism>
<evidence type="ECO:0000256" key="1">
    <source>
        <dbReference type="SAM" id="Phobius"/>
    </source>
</evidence>
<sequence>MDQTIHLAPSNDLSVSLHVLQSLESMLWTGPWHVLREKLFLVGDICAEMTIVPSFFVNISRGDFDRAAVALYFIAGFLCISLLQMRRLDMASVDASVRPLLDVTRQIEKEALLLDTRESPGMQRLERTANTLVSLRFIARWQGPLVAVVMVLMFLVTGREIVPYYPEVDNPWLKFFIVLFHSSCVFHSAAVFLILSSLHWMALMCVDCATHLLIDRVNDVRSWRQLLELVGLHQQLVFGLQRVQACFAEDLSLVVRLMLILGVIGAVRMSLGIRDVSNTTVWLTIFAYITMVCVAAQMQENAGEEFHFAIRSSCPWEAWGTKERHLFSLLVMFTRQPPEVRFLYFGALRLSTLSNIFNAVFKYTQVLRASIGDTAGMASGPS</sequence>
<name>A0A9C6X741_FRAOC</name>
<keyword evidence="2" id="KW-1185">Reference proteome</keyword>
<dbReference type="OrthoDB" id="10486272at2759"/>
<keyword evidence="1" id="KW-0472">Membrane</keyword>
<feature type="transmembrane region" description="Helical" evidence="1">
    <location>
        <begin position="279"/>
        <end position="298"/>
    </location>
</feature>
<feature type="transmembrane region" description="Helical" evidence="1">
    <location>
        <begin position="145"/>
        <end position="166"/>
    </location>
</feature>
<feature type="transmembrane region" description="Helical" evidence="1">
    <location>
        <begin position="172"/>
        <end position="195"/>
    </location>
</feature>
<feature type="transmembrane region" description="Helical" evidence="1">
    <location>
        <begin position="66"/>
        <end position="83"/>
    </location>
</feature>
<reference evidence="3" key="1">
    <citation type="submission" date="2025-08" db="UniProtKB">
        <authorList>
            <consortium name="RefSeq"/>
        </authorList>
    </citation>
    <scope>IDENTIFICATION</scope>
    <source>
        <tissue evidence="3">Whole organism</tissue>
    </source>
</reference>
<protein>
    <submittedName>
        <fullName evidence="3">Uncharacterized protein LOC113207118 isoform X1</fullName>
    </submittedName>
</protein>
<accession>A0A9C6X741</accession>
<dbReference type="Proteomes" id="UP000504606">
    <property type="component" value="Unplaced"/>
</dbReference>
<evidence type="ECO:0000313" key="2">
    <source>
        <dbReference type="Proteomes" id="UP000504606"/>
    </source>
</evidence>
<dbReference type="GeneID" id="113207118"/>
<dbReference type="RefSeq" id="XP_052130399.1">
    <property type="nucleotide sequence ID" value="XM_052274439.1"/>
</dbReference>
<gene>
    <name evidence="3" type="primary">LOC113207118</name>
</gene>
<dbReference type="AlphaFoldDB" id="A0A9C6X741"/>
<proteinExistence type="predicted"/>